<dbReference type="InterPro" id="IPR010917">
    <property type="entry name" value="TonB_rcpt_CS"/>
</dbReference>
<keyword evidence="9" id="KW-0406">Ion transport</keyword>
<comment type="caution">
    <text evidence="17">The sequence shown here is derived from an EMBL/GenBank/DDBJ whole genome shotgun (WGS) entry which is preliminary data.</text>
</comment>
<evidence type="ECO:0000256" key="3">
    <source>
        <dbReference type="ARBA" id="ARBA00022448"/>
    </source>
</evidence>
<accession>A0A512NC11</accession>
<feature type="chain" id="PRO_5021696620" evidence="15">
    <location>
        <begin position="35"/>
        <end position="821"/>
    </location>
</feature>
<evidence type="ECO:0000256" key="10">
    <source>
        <dbReference type="ARBA" id="ARBA00023077"/>
    </source>
</evidence>
<dbReference type="EMBL" id="BKAJ01000066">
    <property type="protein sequence ID" value="GEP56482.1"/>
    <property type="molecule type" value="Genomic_DNA"/>
</dbReference>
<reference evidence="17 18" key="1">
    <citation type="submission" date="2019-07" db="EMBL/GenBank/DDBJ databases">
        <title>Whole genome shotgun sequence of Reyranella soli NBRC 108950.</title>
        <authorList>
            <person name="Hosoyama A."/>
            <person name="Uohara A."/>
            <person name="Ohji S."/>
            <person name="Ichikawa N."/>
        </authorList>
    </citation>
    <scope>NUCLEOTIDE SEQUENCE [LARGE SCALE GENOMIC DNA]</scope>
    <source>
        <strain evidence="17 18">NBRC 108950</strain>
    </source>
</reference>
<dbReference type="InterPro" id="IPR012910">
    <property type="entry name" value="Plug_dom"/>
</dbReference>
<organism evidence="17 18">
    <name type="scientific">Reyranella soli</name>
    <dbReference type="NCBI Taxonomy" id="1230389"/>
    <lineage>
        <taxon>Bacteria</taxon>
        <taxon>Pseudomonadati</taxon>
        <taxon>Pseudomonadota</taxon>
        <taxon>Alphaproteobacteria</taxon>
        <taxon>Hyphomicrobiales</taxon>
        <taxon>Reyranellaceae</taxon>
        <taxon>Reyranella</taxon>
    </lineage>
</organism>
<comment type="similarity">
    <text evidence="2 14">Belongs to the TonB-dependent receptor family.</text>
</comment>
<evidence type="ECO:0000256" key="12">
    <source>
        <dbReference type="ARBA" id="ARBA00023170"/>
    </source>
</evidence>
<evidence type="ECO:0000256" key="14">
    <source>
        <dbReference type="RuleBase" id="RU003357"/>
    </source>
</evidence>
<keyword evidence="11 14" id="KW-0472">Membrane</keyword>
<dbReference type="Pfam" id="PF00593">
    <property type="entry name" value="TonB_dep_Rec_b-barrel"/>
    <property type="match status" value="1"/>
</dbReference>
<keyword evidence="6" id="KW-0812">Transmembrane</keyword>
<dbReference type="GO" id="GO:0009279">
    <property type="term" value="C:cell outer membrane"/>
    <property type="evidence" value="ECO:0007669"/>
    <property type="project" value="UniProtKB-SubCell"/>
</dbReference>
<keyword evidence="8" id="KW-0408">Iron</keyword>
<evidence type="ECO:0000313" key="18">
    <source>
        <dbReference type="Proteomes" id="UP000321058"/>
    </source>
</evidence>
<dbReference type="InterPro" id="IPR011662">
    <property type="entry name" value="Secretin/TonB_short_N"/>
</dbReference>
<dbReference type="InterPro" id="IPR010105">
    <property type="entry name" value="TonB_sidphr_rcpt"/>
</dbReference>
<feature type="signal peptide" evidence="15">
    <location>
        <begin position="1"/>
        <end position="34"/>
    </location>
</feature>
<evidence type="ECO:0000256" key="4">
    <source>
        <dbReference type="ARBA" id="ARBA00022452"/>
    </source>
</evidence>
<keyword evidence="3" id="KW-0813">Transport</keyword>
<evidence type="ECO:0000256" key="6">
    <source>
        <dbReference type="ARBA" id="ARBA00022692"/>
    </source>
</evidence>
<keyword evidence="4" id="KW-1134">Transmembrane beta strand</keyword>
<evidence type="ECO:0000256" key="11">
    <source>
        <dbReference type="ARBA" id="ARBA00023136"/>
    </source>
</evidence>
<evidence type="ECO:0000256" key="13">
    <source>
        <dbReference type="ARBA" id="ARBA00023237"/>
    </source>
</evidence>
<dbReference type="Pfam" id="PF07715">
    <property type="entry name" value="Plug"/>
    <property type="match status" value="1"/>
</dbReference>
<evidence type="ECO:0000256" key="2">
    <source>
        <dbReference type="ARBA" id="ARBA00009810"/>
    </source>
</evidence>
<dbReference type="RefSeq" id="WP_147150570.1">
    <property type="nucleotide sequence ID" value="NZ_BKAJ01000066.1"/>
</dbReference>
<dbReference type="AlphaFoldDB" id="A0A512NC11"/>
<proteinExistence type="inferred from homology"/>
<name>A0A512NC11_9HYPH</name>
<dbReference type="SUPFAM" id="SSF56935">
    <property type="entry name" value="Porins"/>
    <property type="match status" value="1"/>
</dbReference>
<keyword evidence="7 15" id="KW-0732">Signal</keyword>
<dbReference type="PANTHER" id="PTHR32552:SF82">
    <property type="entry name" value="FCUA PROTEIN"/>
    <property type="match status" value="1"/>
</dbReference>
<evidence type="ECO:0000256" key="9">
    <source>
        <dbReference type="ARBA" id="ARBA00023065"/>
    </source>
</evidence>
<evidence type="ECO:0000256" key="7">
    <source>
        <dbReference type="ARBA" id="ARBA00022729"/>
    </source>
</evidence>
<keyword evidence="10 14" id="KW-0798">TonB box</keyword>
<dbReference type="Gene3D" id="2.40.170.20">
    <property type="entry name" value="TonB-dependent receptor, beta-barrel domain"/>
    <property type="match status" value="1"/>
</dbReference>
<dbReference type="InterPro" id="IPR037066">
    <property type="entry name" value="Plug_dom_sf"/>
</dbReference>
<dbReference type="InterPro" id="IPR000531">
    <property type="entry name" value="Beta-barrel_TonB"/>
</dbReference>
<keyword evidence="18" id="KW-1185">Reference proteome</keyword>
<evidence type="ECO:0000256" key="15">
    <source>
        <dbReference type="SAM" id="SignalP"/>
    </source>
</evidence>
<dbReference type="PANTHER" id="PTHR32552">
    <property type="entry name" value="FERRICHROME IRON RECEPTOR-RELATED"/>
    <property type="match status" value="1"/>
</dbReference>
<feature type="domain" description="Secretin/TonB short N-terminal" evidence="16">
    <location>
        <begin position="72"/>
        <end position="122"/>
    </location>
</feature>
<evidence type="ECO:0000259" key="16">
    <source>
        <dbReference type="SMART" id="SM00965"/>
    </source>
</evidence>
<dbReference type="InterPro" id="IPR039426">
    <property type="entry name" value="TonB-dep_rcpt-like"/>
</dbReference>
<dbReference type="Gene3D" id="2.170.130.10">
    <property type="entry name" value="TonB-dependent receptor, plug domain"/>
    <property type="match status" value="1"/>
</dbReference>
<gene>
    <name evidence="17" type="ORF">RSO01_36480</name>
</gene>
<keyword evidence="5" id="KW-0410">Iron transport</keyword>
<dbReference type="GO" id="GO:0015891">
    <property type="term" value="P:siderophore transport"/>
    <property type="evidence" value="ECO:0007669"/>
    <property type="project" value="InterPro"/>
</dbReference>
<dbReference type="SMART" id="SM00965">
    <property type="entry name" value="STN"/>
    <property type="match status" value="1"/>
</dbReference>
<comment type="subcellular location">
    <subcellularLocation>
        <location evidence="1">Cell outer membrane</location>
        <topology evidence="1">Multi-pass membrane protein</topology>
    </subcellularLocation>
</comment>
<evidence type="ECO:0000256" key="8">
    <source>
        <dbReference type="ARBA" id="ARBA00023004"/>
    </source>
</evidence>
<protein>
    <submittedName>
        <fullName evidence="17">TonB-dependent receptor</fullName>
    </submittedName>
</protein>
<dbReference type="Pfam" id="PF07660">
    <property type="entry name" value="STN"/>
    <property type="match status" value="1"/>
</dbReference>
<evidence type="ECO:0000313" key="17">
    <source>
        <dbReference type="EMBL" id="GEP56482.1"/>
    </source>
</evidence>
<sequence length="821" mass="87392">MSGETSAGASRRRTTNRARTLLAAALLGASSLQAAWAQPYPPALAQAGVRDFNIAGQSLADGLIEFARQSGLQVSAETGVVGNVRTAGVRGRMTPDQALAALLSGTGLAYRLSGTMVVVENARTSPSDALQLDPVRVQGYPVPAQAMIDNLPPPYAGGQVATGGQLGLLGNRDVMNTPFNQTNYTAQKAQDQQAKTVRDVLVDDPSVRFFVPDASTGADTMFIRGFMVQNASTTYGGLYGMLPSATIMAELAERIEVLKGPSAMLNGMPPQNSIGGTVNVVPKRAPDTDLTQLTASYVSGAQFGGHADVARRFGNDKQFGVRFNGAFKAGQTDVEWNSDQRALAVLGLDFRGEHVRLAADLGYQSQYIGGMIPYLGVADNVPMPWAPDARKNQGQPWGYHSDKDLFGVFRAEIDLTERVTAYASFGAHDYRDQQLNAGTAITVADVNGNATSTPLNFSAYNTILAGQAGVRGLVDTGPIGHELSVIATTYERTIGNGLASLPAVSTNIYSPNVIAPLNMATPAAAKVSTATFWTLGVADTLSAADKRIQLTVGARLQQVTTANFNRTTGVRTSNYDQGALSPSVALVFKPVENVTIYGNWIQGLQEGSIVGSQFANAGEIFPPYKSNQYEAGIKADWGKFTTTFSAFQISQPSILTNVTANTQFLGGEQRNQGLEFNVFGEPLQGVRLLGGMMLLSGVLTKTQGGLTDGWIAPFAPAVNLNLAGEWDLPFVPGLTLNGRVIYTSSQYIDTTWPRRSLADWTRFDVGVRYAFDNPGAKGQLLIARFNVENLLDADYWAGGNGTTTLTLGAPRTFRVSLTANF</sequence>
<keyword evidence="13" id="KW-0998">Cell outer membrane</keyword>
<keyword evidence="12 17" id="KW-0675">Receptor</keyword>
<dbReference type="OrthoDB" id="9760333at2"/>
<dbReference type="InterPro" id="IPR036942">
    <property type="entry name" value="Beta-barrel_TonB_sf"/>
</dbReference>
<dbReference type="NCBIfam" id="TIGR01783">
    <property type="entry name" value="TonB-siderophor"/>
    <property type="match status" value="1"/>
</dbReference>
<evidence type="ECO:0000256" key="1">
    <source>
        <dbReference type="ARBA" id="ARBA00004571"/>
    </source>
</evidence>
<dbReference type="Proteomes" id="UP000321058">
    <property type="component" value="Unassembled WGS sequence"/>
</dbReference>
<dbReference type="PROSITE" id="PS01156">
    <property type="entry name" value="TONB_DEPENDENT_REC_2"/>
    <property type="match status" value="1"/>
</dbReference>
<dbReference type="Gene3D" id="3.55.50.30">
    <property type="match status" value="1"/>
</dbReference>
<dbReference type="CDD" id="cd01347">
    <property type="entry name" value="ligand_gated_channel"/>
    <property type="match status" value="1"/>
</dbReference>
<dbReference type="GO" id="GO:0015344">
    <property type="term" value="F:siderophore uptake transmembrane transporter activity"/>
    <property type="evidence" value="ECO:0007669"/>
    <property type="project" value="TreeGrafter"/>
</dbReference>
<evidence type="ECO:0000256" key="5">
    <source>
        <dbReference type="ARBA" id="ARBA00022496"/>
    </source>
</evidence>
<dbReference type="GO" id="GO:0038023">
    <property type="term" value="F:signaling receptor activity"/>
    <property type="evidence" value="ECO:0007669"/>
    <property type="project" value="InterPro"/>
</dbReference>